<protein>
    <submittedName>
        <fullName evidence="1">Uncharacterized protein</fullName>
    </submittedName>
</protein>
<dbReference type="Gene3D" id="1.10.740.10">
    <property type="entry name" value="Transferase Inhibitor Protein From Tn5, Chain"/>
    <property type="match status" value="1"/>
</dbReference>
<gene>
    <name evidence="1" type="ORF">HZ283_00620</name>
</gene>
<evidence type="ECO:0000313" key="1">
    <source>
        <dbReference type="EMBL" id="QLJ21197.1"/>
    </source>
</evidence>
<reference evidence="1" key="1">
    <citation type="submission" date="2020-07" db="EMBL/GenBank/DDBJ databases">
        <title>Hypervirulent multi-drug resistant Proteus mirabilis strain with mosaic plasmid.</title>
        <authorList>
            <person name="Shelenkov A."/>
            <person name="Mikhaylova Y.V."/>
            <person name="Yanushevich Y.G."/>
            <person name="Petrova L."/>
            <person name="Fomina V."/>
            <person name="Zamyatin M."/>
            <person name="Shagin D."/>
        </authorList>
    </citation>
    <scope>NUCLEOTIDE SEQUENCE</scope>
    <source>
        <strain evidence="1">CriePir89</strain>
    </source>
</reference>
<organism evidence="1">
    <name type="scientific">Proteus mirabilis</name>
    <dbReference type="NCBI Taxonomy" id="584"/>
    <lineage>
        <taxon>Bacteria</taxon>
        <taxon>Pseudomonadati</taxon>
        <taxon>Pseudomonadota</taxon>
        <taxon>Gammaproteobacteria</taxon>
        <taxon>Enterobacterales</taxon>
        <taxon>Morganellaceae</taxon>
        <taxon>Proteus</taxon>
    </lineage>
</organism>
<dbReference type="AlphaFoldDB" id="A0A7D6A574"/>
<dbReference type="EMBL" id="CP059056">
    <property type="protein sequence ID" value="QLJ21197.1"/>
    <property type="molecule type" value="Genomic_DNA"/>
</dbReference>
<name>A0A7D6A574_PROMI</name>
<proteinExistence type="predicted"/>
<dbReference type="InterPro" id="IPR012337">
    <property type="entry name" value="RNaseH-like_sf"/>
</dbReference>
<dbReference type="SUPFAM" id="SSF53098">
    <property type="entry name" value="Ribonuclease H-like"/>
    <property type="match status" value="1"/>
</dbReference>
<dbReference type="InterPro" id="IPR014737">
    <property type="entry name" value="Transposase_Tn5-like_C"/>
</dbReference>
<accession>A0A7D6A574</accession>
<sequence length="61" mass="7256">MALPERIPIARWVYEQLRRLSGWKDNKRNGRASVKTLRESWFKLQAMLEGYESANSFELDL</sequence>